<dbReference type="InterPro" id="IPR036680">
    <property type="entry name" value="SPOR-like_sf"/>
</dbReference>
<dbReference type="GO" id="GO:0030428">
    <property type="term" value="C:cell septum"/>
    <property type="evidence" value="ECO:0007669"/>
    <property type="project" value="TreeGrafter"/>
</dbReference>
<proteinExistence type="predicted"/>
<keyword evidence="4" id="KW-1185">Reference proteome</keyword>
<sequence length="222" mass="24486">MTRAFKQRLLGACILMIAAVVFLPDLLDGEKQVLKDDFEQIPARPEFQGVQEQQLLDSAAVIARREQALAEPRVDIEASDADKVAAKAEEASTGNEELPSQAYAQVTVGETQASQSGTERPATSSPETADSASQLLTERAWTVRVGSFGRVQNAEELVKRLNDAGFRTYTRQVTNNQGVQLTSVFVGPDLRREALEQRLAELRTIARDDRLVISNYQPLENN</sequence>
<dbReference type="Gene3D" id="3.30.70.1070">
    <property type="entry name" value="Sporulation related repeat"/>
    <property type="match status" value="1"/>
</dbReference>
<dbReference type="InterPro" id="IPR007730">
    <property type="entry name" value="SPOR-like_dom"/>
</dbReference>
<evidence type="ECO:0000256" key="1">
    <source>
        <dbReference type="SAM" id="MobiDB-lite"/>
    </source>
</evidence>
<evidence type="ECO:0000259" key="2">
    <source>
        <dbReference type="PROSITE" id="PS51724"/>
    </source>
</evidence>
<accession>A0A1H4F6K5</accession>
<reference evidence="3 4" key="1">
    <citation type="submission" date="2016-10" db="EMBL/GenBank/DDBJ databases">
        <authorList>
            <person name="de Groot N.N."/>
        </authorList>
    </citation>
    <scope>NUCLEOTIDE SEQUENCE [LARGE SCALE GENOMIC DNA]</scope>
    <source>
        <strain evidence="3 4">CGMCC 1.3430</strain>
    </source>
</reference>
<dbReference type="InterPro" id="IPR052521">
    <property type="entry name" value="Cell_div_SPOR-domain"/>
</dbReference>
<protein>
    <submittedName>
        <fullName evidence="3">DedD protein</fullName>
    </submittedName>
</protein>
<dbReference type="PANTHER" id="PTHR38687:SF1">
    <property type="entry name" value="CELL DIVISION PROTEIN DEDD"/>
    <property type="match status" value="1"/>
</dbReference>
<evidence type="ECO:0000313" key="3">
    <source>
        <dbReference type="EMBL" id="SEA92923.1"/>
    </source>
</evidence>
<dbReference type="Proteomes" id="UP000198773">
    <property type="component" value="Unassembled WGS sequence"/>
</dbReference>
<dbReference type="SUPFAM" id="SSF110997">
    <property type="entry name" value="Sporulation related repeat"/>
    <property type="match status" value="1"/>
</dbReference>
<dbReference type="GO" id="GO:0032153">
    <property type="term" value="C:cell division site"/>
    <property type="evidence" value="ECO:0007669"/>
    <property type="project" value="TreeGrafter"/>
</dbReference>
<evidence type="ECO:0000313" key="4">
    <source>
        <dbReference type="Proteomes" id="UP000198773"/>
    </source>
</evidence>
<gene>
    <name evidence="3" type="ORF">SAMN04488051_10941</name>
</gene>
<name>A0A1H4F6K5_ALKAM</name>
<organism evidence="3 4">
    <name type="scientific">Alkalimonas amylolytica</name>
    <dbReference type="NCBI Taxonomy" id="152573"/>
    <lineage>
        <taxon>Bacteria</taxon>
        <taxon>Pseudomonadati</taxon>
        <taxon>Pseudomonadota</taxon>
        <taxon>Gammaproteobacteria</taxon>
        <taxon>Alkalimonas</taxon>
    </lineage>
</organism>
<dbReference type="GO" id="GO:0032506">
    <property type="term" value="P:cytokinetic process"/>
    <property type="evidence" value="ECO:0007669"/>
    <property type="project" value="TreeGrafter"/>
</dbReference>
<dbReference type="PROSITE" id="PS51724">
    <property type="entry name" value="SPOR"/>
    <property type="match status" value="1"/>
</dbReference>
<feature type="region of interest" description="Disordered" evidence="1">
    <location>
        <begin position="108"/>
        <end position="133"/>
    </location>
</feature>
<dbReference type="AlphaFoldDB" id="A0A1H4F6K5"/>
<dbReference type="PANTHER" id="PTHR38687">
    <property type="entry name" value="CELL DIVISION PROTEIN DEDD-RELATED"/>
    <property type="match status" value="1"/>
</dbReference>
<dbReference type="RefSeq" id="WP_091344559.1">
    <property type="nucleotide sequence ID" value="NZ_FNRM01000009.1"/>
</dbReference>
<dbReference type="Pfam" id="PF05036">
    <property type="entry name" value="SPOR"/>
    <property type="match status" value="1"/>
</dbReference>
<dbReference type="OrthoDB" id="7069135at2"/>
<dbReference type="GO" id="GO:0042834">
    <property type="term" value="F:peptidoglycan binding"/>
    <property type="evidence" value="ECO:0007669"/>
    <property type="project" value="InterPro"/>
</dbReference>
<feature type="domain" description="SPOR" evidence="2">
    <location>
        <begin position="135"/>
        <end position="215"/>
    </location>
</feature>
<dbReference type="EMBL" id="FNRM01000009">
    <property type="protein sequence ID" value="SEA92923.1"/>
    <property type="molecule type" value="Genomic_DNA"/>
</dbReference>
<dbReference type="STRING" id="152573.SAMN04488051_10941"/>